<name>A0A0X8XBP5_HALHR</name>
<evidence type="ECO:0000259" key="10">
    <source>
        <dbReference type="PROSITE" id="PS50110"/>
    </source>
</evidence>
<proteinExistence type="predicted"/>
<dbReference type="GO" id="GO:0005829">
    <property type="term" value="C:cytosol"/>
    <property type="evidence" value="ECO:0007669"/>
    <property type="project" value="TreeGrafter"/>
</dbReference>
<evidence type="ECO:0000256" key="1">
    <source>
        <dbReference type="ARBA" id="ARBA00004496"/>
    </source>
</evidence>
<dbReference type="AlphaFoldDB" id="A0A0X8XBP5"/>
<dbReference type="SUPFAM" id="SSF46894">
    <property type="entry name" value="C-terminal effector domain of the bipartite response regulators"/>
    <property type="match status" value="1"/>
</dbReference>
<dbReference type="InterPro" id="IPR036388">
    <property type="entry name" value="WH-like_DNA-bd_sf"/>
</dbReference>
<dbReference type="Gene3D" id="1.10.10.10">
    <property type="entry name" value="Winged helix-like DNA-binding domain superfamily/Winged helix DNA-binding domain"/>
    <property type="match status" value="1"/>
</dbReference>
<dbReference type="GO" id="GO:0006355">
    <property type="term" value="P:regulation of DNA-templated transcription"/>
    <property type="evidence" value="ECO:0007669"/>
    <property type="project" value="InterPro"/>
</dbReference>
<sequence>MTRILLVDDDQELTAMLSDYLTGDGFEVVTAYDGQKALEKVDTAGPDIIVLDIMLPVYDGFEVLRRLRQSHHDQPVLMLTARGDDVDTVVGLELGADDYLPKPCNPRVLVARLRALLRRTQSEVASSAEQLQVGDLCLDLGQRRATLRGCESAAITPLELTDAELDLLACLLRRVGQAVDKDKLSREALNRPLTPYDRSIDWHISNLRRKLGPFDDGSERIKTVRGVGYQYVSGKGTYKHSPGASL</sequence>
<dbReference type="GO" id="GO:0000156">
    <property type="term" value="F:phosphorelay response regulator activity"/>
    <property type="evidence" value="ECO:0007669"/>
    <property type="project" value="TreeGrafter"/>
</dbReference>
<evidence type="ECO:0000313" key="13">
    <source>
        <dbReference type="Proteomes" id="UP000218890"/>
    </source>
</evidence>
<dbReference type="PROSITE" id="PS50110">
    <property type="entry name" value="RESPONSE_REGULATORY"/>
    <property type="match status" value="1"/>
</dbReference>
<dbReference type="FunFam" id="3.40.50.2300:FF:000001">
    <property type="entry name" value="DNA-binding response regulator PhoB"/>
    <property type="match status" value="1"/>
</dbReference>
<dbReference type="Proteomes" id="UP000218890">
    <property type="component" value="Chromosome"/>
</dbReference>
<dbReference type="GO" id="GO:0032993">
    <property type="term" value="C:protein-DNA complex"/>
    <property type="evidence" value="ECO:0007669"/>
    <property type="project" value="TreeGrafter"/>
</dbReference>
<dbReference type="RefSeq" id="WP_096410006.1">
    <property type="nucleotide sequence ID" value="NZ_AP017372.2"/>
</dbReference>
<evidence type="ECO:0000256" key="3">
    <source>
        <dbReference type="ARBA" id="ARBA00022553"/>
    </source>
</evidence>
<evidence type="ECO:0000256" key="6">
    <source>
        <dbReference type="ARBA" id="ARBA00023125"/>
    </source>
</evidence>
<organism evidence="12 13">
    <name type="scientific">Halorhodospira halochloris</name>
    <name type="common">Ectothiorhodospira halochloris</name>
    <dbReference type="NCBI Taxonomy" id="1052"/>
    <lineage>
        <taxon>Bacteria</taxon>
        <taxon>Pseudomonadati</taxon>
        <taxon>Pseudomonadota</taxon>
        <taxon>Gammaproteobacteria</taxon>
        <taxon>Chromatiales</taxon>
        <taxon>Ectothiorhodospiraceae</taxon>
        <taxon>Halorhodospira</taxon>
    </lineage>
</organism>
<dbReference type="KEGG" id="hhk:HH1059_19780"/>
<dbReference type="SMART" id="SM00448">
    <property type="entry name" value="REC"/>
    <property type="match status" value="1"/>
</dbReference>
<dbReference type="SUPFAM" id="SSF52172">
    <property type="entry name" value="CheY-like"/>
    <property type="match status" value="1"/>
</dbReference>
<feature type="domain" description="OmpR/PhoB-type" evidence="11">
    <location>
        <begin position="128"/>
        <end position="233"/>
    </location>
</feature>
<dbReference type="Gene3D" id="3.40.50.2300">
    <property type="match status" value="1"/>
</dbReference>
<evidence type="ECO:0000256" key="8">
    <source>
        <dbReference type="PROSITE-ProRule" id="PRU00169"/>
    </source>
</evidence>
<accession>A0A0X8XBP5</accession>
<keyword evidence="7" id="KW-0804">Transcription</keyword>
<evidence type="ECO:0000313" key="12">
    <source>
        <dbReference type="EMBL" id="BAU58682.1"/>
    </source>
</evidence>
<feature type="domain" description="Response regulatory" evidence="10">
    <location>
        <begin position="3"/>
        <end position="117"/>
    </location>
</feature>
<keyword evidence="4" id="KW-0902">Two-component regulatory system</keyword>
<keyword evidence="5" id="KW-0805">Transcription regulation</keyword>
<dbReference type="CDD" id="cd00383">
    <property type="entry name" value="trans_reg_C"/>
    <property type="match status" value="1"/>
</dbReference>
<evidence type="ECO:0000256" key="5">
    <source>
        <dbReference type="ARBA" id="ARBA00023015"/>
    </source>
</evidence>
<dbReference type="OrthoDB" id="9802426at2"/>
<dbReference type="SMART" id="SM00862">
    <property type="entry name" value="Trans_reg_C"/>
    <property type="match status" value="1"/>
</dbReference>
<evidence type="ECO:0000256" key="2">
    <source>
        <dbReference type="ARBA" id="ARBA00022490"/>
    </source>
</evidence>
<feature type="modified residue" description="4-aspartylphosphate" evidence="8">
    <location>
        <position position="52"/>
    </location>
</feature>
<keyword evidence="13" id="KW-1185">Reference proteome</keyword>
<comment type="subcellular location">
    <subcellularLocation>
        <location evidence="1">Cytoplasm</location>
    </subcellularLocation>
</comment>
<dbReference type="PROSITE" id="PS51755">
    <property type="entry name" value="OMPR_PHOB"/>
    <property type="match status" value="1"/>
</dbReference>
<dbReference type="GO" id="GO:0000976">
    <property type="term" value="F:transcription cis-regulatory region binding"/>
    <property type="evidence" value="ECO:0007669"/>
    <property type="project" value="TreeGrafter"/>
</dbReference>
<keyword evidence="6 9" id="KW-0238">DNA-binding</keyword>
<evidence type="ECO:0000256" key="4">
    <source>
        <dbReference type="ARBA" id="ARBA00023012"/>
    </source>
</evidence>
<dbReference type="Pfam" id="PF00072">
    <property type="entry name" value="Response_reg"/>
    <property type="match status" value="1"/>
</dbReference>
<dbReference type="Gene3D" id="6.10.250.690">
    <property type="match status" value="1"/>
</dbReference>
<gene>
    <name evidence="12" type="ORF">HH1059_19780</name>
</gene>
<dbReference type="InterPro" id="IPR001789">
    <property type="entry name" value="Sig_transdc_resp-reg_receiver"/>
</dbReference>
<keyword evidence="3 8" id="KW-0597">Phosphoprotein</keyword>
<dbReference type="PANTHER" id="PTHR48111:SF39">
    <property type="entry name" value="TRANSCRIPTIONAL REGULATORY PROTEIN CPXR"/>
    <property type="match status" value="1"/>
</dbReference>
<reference evidence="12" key="1">
    <citation type="submission" date="2016-02" db="EMBL/GenBank/DDBJ databases">
        <title>Halorhodospira halochloris DSM-1059 complete genome, version 2.</title>
        <authorList>
            <person name="Tsukatani Y."/>
        </authorList>
    </citation>
    <scope>NUCLEOTIDE SEQUENCE</scope>
    <source>
        <strain evidence="12">DSM 1059</strain>
    </source>
</reference>
<dbReference type="InterPro" id="IPR001867">
    <property type="entry name" value="OmpR/PhoB-type_DNA-bd"/>
</dbReference>
<keyword evidence="2" id="KW-0963">Cytoplasm</keyword>
<evidence type="ECO:0000256" key="9">
    <source>
        <dbReference type="PROSITE-ProRule" id="PRU01091"/>
    </source>
</evidence>
<dbReference type="EMBL" id="AP017372">
    <property type="protein sequence ID" value="BAU58682.1"/>
    <property type="molecule type" value="Genomic_DNA"/>
</dbReference>
<dbReference type="InterPro" id="IPR016032">
    <property type="entry name" value="Sig_transdc_resp-reg_C-effctor"/>
</dbReference>
<feature type="DNA-binding region" description="OmpR/PhoB-type" evidence="9">
    <location>
        <begin position="128"/>
        <end position="233"/>
    </location>
</feature>
<dbReference type="InterPro" id="IPR039420">
    <property type="entry name" value="WalR-like"/>
</dbReference>
<dbReference type="PANTHER" id="PTHR48111">
    <property type="entry name" value="REGULATOR OF RPOS"/>
    <property type="match status" value="1"/>
</dbReference>
<protein>
    <submittedName>
        <fullName evidence="12">Copper-sensing two-component system response regulator CpxR</fullName>
    </submittedName>
</protein>
<evidence type="ECO:0000256" key="7">
    <source>
        <dbReference type="ARBA" id="ARBA00023163"/>
    </source>
</evidence>
<dbReference type="InterPro" id="IPR011006">
    <property type="entry name" value="CheY-like_superfamily"/>
</dbReference>
<dbReference type="Pfam" id="PF00486">
    <property type="entry name" value="Trans_reg_C"/>
    <property type="match status" value="1"/>
</dbReference>
<evidence type="ECO:0000259" key="11">
    <source>
        <dbReference type="PROSITE" id="PS51755"/>
    </source>
</evidence>